<feature type="domain" description="ABM" evidence="1">
    <location>
        <begin position="5"/>
        <end position="93"/>
    </location>
</feature>
<dbReference type="PANTHER" id="PTHR33336">
    <property type="entry name" value="QUINOL MONOOXYGENASE YGIN-RELATED"/>
    <property type="match status" value="1"/>
</dbReference>
<dbReference type="PANTHER" id="PTHR33336:SF3">
    <property type="entry name" value="ABM DOMAIN-CONTAINING PROTEIN"/>
    <property type="match status" value="1"/>
</dbReference>
<dbReference type="EMBL" id="CP039704">
    <property type="protein sequence ID" value="QCI79122.1"/>
    <property type="molecule type" value="Genomic_DNA"/>
</dbReference>
<keyword evidence="3" id="KW-1185">Reference proteome</keyword>
<name>A0A4D7CBT7_9SPHN</name>
<dbReference type="InterPro" id="IPR050744">
    <property type="entry name" value="AI-2_Isomerase_LsrG"/>
</dbReference>
<reference evidence="3" key="1">
    <citation type="submission" date="2019-04" db="EMBL/GenBank/DDBJ databases">
        <title>Complete genome sequence of Sphingomonas sp. W1-2-3.</title>
        <authorList>
            <person name="Im W.T."/>
        </authorList>
    </citation>
    <scope>NUCLEOTIDE SEQUENCE [LARGE SCALE GENOMIC DNA]</scope>
    <source>
        <strain evidence="3">W1-2-3</strain>
    </source>
</reference>
<dbReference type="RefSeq" id="WP_222873930.1">
    <property type="nucleotide sequence ID" value="NZ_CP039704.1"/>
</dbReference>
<dbReference type="KEGG" id="hgn:E6W36_04755"/>
<dbReference type="GO" id="GO:0004497">
    <property type="term" value="F:monooxygenase activity"/>
    <property type="evidence" value="ECO:0007669"/>
    <property type="project" value="UniProtKB-KW"/>
</dbReference>
<protein>
    <submittedName>
        <fullName evidence="2">Antibiotic biosynthesis monooxygenase</fullName>
    </submittedName>
</protein>
<dbReference type="AlphaFoldDB" id="A0A4D7CBT7"/>
<accession>A0A4D7CBT7</accession>
<evidence type="ECO:0000313" key="3">
    <source>
        <dbReference type="Proteomes" id="UP000298714"/>
    </source>
</evidence>
<keyword evidence="2" id="KW-0503">Monooxygenase</keyword>
<dbReference type="Gene3D" id="3.30.70.100">
    <property type="match status" value="1"/>
</dbReference>
<dbReference type="InterPro" id="IPR011008">
    <property type="entry name" value="Dimeric_a/b-barrel"/>
</dbReference>
<sequence length="98" mass="10754">MSDPLIVFARIKAKDGKADALGAALRSIVTPSRAEPGCLSYVLHRAIEAPNIWIVYETWESPAALNHHFEQPYMVALLNQVPNLVEGNVELTMAAIVE</sequence>
<proteinExistence type="predicted"/>
<keyword evidence="2" id="KW-0560">Oxidoreductase</keyword>
<evidence type="ECO:0000313" key="2">
    <source>
        <dbReference type="EMBL" id="QCI79122.1"/>
    </source>
</evidence>
<organism evidence="2 3">
    <name type="scientific">Hankyongella ginsenosidimutans</name>
    <dbReference type="NCBI Taxonomy" id="1763828"/>
    <lineage>
        <taxon>Bacteria</taxon>
        <taxon>Pseudomonadati</taxon>
        <taxon>Pseudomonadota</taxon>
        <taxon>Alphaproteobacteria</taxon>
        <taxon>Sphingomonadales</taxon>
        <taxon>Sphingomonadaceae</taxon>
        <taxon>Hankyongella</taxon>
    </lineage>
</organism>
<dbReference type="Proteomes" id="UP000298714">
    <property type="component" value="Chromosome"/>
</dbReference>
<dbReference type="Pfam" id="PF03992">
    <property type="entry name" value="ABM"/>
    <property type="match status" value="1"/>
</dbReference>
<dbReference type="SUPFAM" id="SSF54909">
    <property type="entry name" value="Dimeric alpha+beta barrel"/>
    <property type="match status" value="1"/>
</dbReference>
<evidence type="ECO:0000259" key="1">
    <source>
        <dbReference type="PROSITE" id="PS51725"/>
    </source>
</evidence>
<dbReference type="InterPro" id="IPR007138">
    <property type="entry name" value="ABM_dom"/>
</dbReference>
<dbReference type="PROSITE" id="PS51725">
    <property type="entry name" value="ABM"/>
    <property type="match status" value="1"/>
</dbReference>
<gene>
    <name evidence="2" type="ORF">E6W36_04755</name>
</gene>